<accession>A0A0A9BEF0</accession>
<evidence type="ECO:0000256" key="4">
    <source>
        <dbReference type="ARBA" id="ARBA00025806"/>
    </source>
</evidence>
<protein>
    <submittedName>
        <fullName evidence="5">Uncharacterized protein</fullName>
    </submittedName>
</protein>
<evidence type="ECO:0000256" key="3">
    <source>
        <dbReference type="ARBA" id="ARBA00023242"/>
    </source>
</evidence>
<dbReference type="PANTHER" id="PTHR12972">
    <property type="entry name" value="DOWNSTREAM NEIGHBOR OF SON"/>
    <property type="match status" value="1"/>
</dbReference>
<comment type="similarity">
    <text evidence="4">Belongs to the DONSON family.</text>
</comment>
<dbReference type="PANTHER" id="PTHR12972:SF0">
    <property type="entry name" value="PROTEIN DOWNSTREAM NEIGHBOR OF SON"/>
    <property type="match status" value="1"/>
</dbReference>
<organism evidence="5">
    <name type="scientific">Arundo donax</name>
    <name type="common">Giant reed</name>
    <name type="synonym">Donax arundinaceus</name>
    <dbReference type="NCBI Taxonomy" id="35708"/>
    <lineage>
        <taxon>Eukaryota</taxon>
        <taxon>Viridiplantae</taxon>
        <taxon>Streptophyta</taxon>
        <taxon>Embryophyta</taxon>
        <taxon>Tracheophyta</taxon>
        <taxon>Spermatophyta</taxon>
        <taxon>Magnoliopsida</taxon>
        <taxon>Liliopsida</taxon>
        <taxon>Poales</taxon>
        <taxon>Poaceae</taxon>
        <taxon>PACMAD clade</taxon>
        <taxon>Arundinoideae</taxon>
        <taxon>Arundineae</taxon>
        <taxon>Arundo</taxon>
    </lineage>
</organism>
<sequence>MRRADTGQLSSGGFDTELGSAFAPSTGSICYSMEIKDAVLPPWVVSGICAAMSLDSSFDLTIATEPSSMGLNVALSSMSTNSQPEAAPPGIPDAVLVPSLHSASVRRLSYTDGEYVAYTTV</sequence>
<reference evidence="5" key="1">
    <citation type="submission" date="2014-09" db="EMBL/GenBank/DDBJ databases">
        <authorList>
            <person name="Magalhaes I.L.F."/>
            <person name="Oliveira U."/>
            <person name="Santos F.R."/>
            <person name="Vidigal T.H.D.A."/>
            <person name="Brescovit A.D."/>
            <person name="Santos A.J."/>
        </authorList>
    </citation>
    <scope>NUCLEOTIDE SEQUENCE</scope>
    <source>
        <tissue evidence="5">Shoot tissue taken approximately 20 cm above the soil surface</tissue>
    </source>
</reference>
<dbReference type="GO" id="GO:0005634">
    <property type="term" value="C:nucleus"/>
    <property type="evidence" value="ECO:0007669"/>
    <property type="project" value="UniProtKB-SubCell"/>
</dbReference>
<keyword evidence="2" id="KW-0217">Developmental protein</keyword>
<evidence type="ECO:0000313" key="5">
    <source>
        <dbReference type="EMBL" id="JAD60533.1"/>
    </source>
</evidence>
<dbReference type="InterPro" id="IPR024861">
    <property type="entry name" value="Donson"/>
</dbReference>
<evidence type="ECO:0000256" key="2">
    <source>
        <dbReference type="ARBA" id="ARBA00022473"/>
    </source>
</evidence>
<keyword evidence="3" id="KW-0539">Nucleus</keyword>
<name>A0A0A9BEF0_ARUDO</name>
<dbReference type="AlphaFoldDB" id="A0A0A9BEF0"/>
<comment type="subcellular location">
    <subcellularLocation>
        <location evidence="1">Nucleus</location>
    </subcellularLocation>
</comment>
<reference evidence="5" key="2">
    <citation type="journal article" date="2015" name="Data Brief">
        <title>Shoot transcriptome of the giant reed, Arundo donax.</title>
        <authorList>
            <person name="Barrero R.A."/>
            <person name="Guerrero F.D."/>
            <person name="Moolhuijzen P."/>
            <person name="Goolsby J.A."/>
            <person name="Tidwell J."/>
            <person name="Bellgard S.E."/>
            <person name="Bellgard M.I."/>
        </authorList>
    </citation>
    <scope>NUCLEOTIDE SEQUENCE</scope>
    <source>
        <tissue evidence="5">Shoot tissue taken approximately 20 cm above the soil surface</tissue>
    </source>
</reference>
<proteinExistence type="inferred from homology"/>
<evidence type="ECO:0000256" key="1">
    <source>
        <dbReference type="ARBA" id="ARBA00004123"/>
    </source>
</evidence>
<dbReference type="EMBL" id="GBRH01237362">
    <property type="protein sequence ID" value="JAD60533.1"/>
    <property type="molecule type" value="Transcribed_RNA"/>
</dbReference>
<dbReference type="GO" id="GO:0033260">
    <property type="term" value="P:nuclear DNA replication"/>
    <property type="evidence" value="ECO:0007669"/>
    <property type="project" value="TreeGrafter"/>
</dbReference>